<evidence type="ECO:0000256" key="2">
    <source>
        <dbReference type="ARBA" id="ARBA00022737"/>
    </source>
</evidence>
<comment type="similarity">
    <text evidence="3">Belongs to the WD repeat AIP1 family.</text>
</comment>
<protein>
    <recommendedName>
        <fullName evidence="4">Actin-interacting protein 1</fullName>
    </recommendedName>
</protein>
<dbReference type="PANTHER" id="PTHR19856">
    <property type="entry name" value="WD-REPEATCONTAINING PROTEIN WDR1"/>
    <property type="match status" value="1"/>
</dbReference>
<dbReference type="GO" id="GO:0030834">
    <property type="term" value="P:regulation of actin filament depolymerization"/>
    <property type="evidence" value="ECO:0007669"/>
    <property type="project" value="UniProtKB-ARBA"/>
</dbReference>
<accession>A0A913X0L7</accession>
<dbReference type="GO" id="GO:0030833">
    <property type="term" value="P:regulation of actin filament polymerization"/>
    <property type="evidence" value="ECO:0007669"/>
    <property type="project" value="UniProtKB-ARBA"/>
</dbReference>
<dbReference type="GO" id="GO:0051015">
    <property type="term" value="F:actin filament binding"/>
    <property type="evidence" value="ECO:0007669"/>
    <property type="project" value="TreeGrafter"/>
</dbReference>
<dbReference type="OrthoDB" id="2306at2759"/>
<evidence type="ECO:0000256" key="3">
    <source>
        <dbReference type="ARBA" id="ARBA00038366"/>
    </source>
</evidence>
<evidence type="ECO:0000256" key="1">
    <source>
        <dbReference type="ARBA" id="ARBA00022574"/>
    </source>
</evidence>
<dbReference type="GeneID" id="110235919"/>
<feature type="repeat" description="WD" evidence="5">
    <location>
        <begin position="320"/>
        <end position="361"/>
    </location>
</feature>
<dbReference type="PANTHER" id="PTHR19856:SF0">
    <property type="entry name" value="WD REPEAT-CONTAINING PROTEIN 1"/>
    <property type="match status" value="1"/>
</dbReference>
<evidence type="ECO:0000313" key="6">
    <source>
        <dbReference type="EnsemblMetazoa" id="XP_020897052.1"/>
    </source>
</evidence>
<dbReference type="InterPro" id="IPR015943">
    <property type="entry name" value="WD40/YVTN_repeat-like_dom_sf"/>
</dbReference>
<dbReference type="OMA" id="FYQGPPF"/>
<dbReference type="FunFam" id="2.130.10.10:FF:000167">
    <property type="entry name" value="Actin-interacting protein 1"/>
    <property type="match status" value="1"/>
</dbReference>
<dbReference type="GO" id="GO:0030042">
    <property type="term" value="P:actin filament depolymerization"/>
    <property type="evidence" value="ECO:0007669"/>
    <property type="project" value="TreeGrafter"/>
</dbReference>
<keyword evidence="7" id="KW-1185">Reference proteome</keyword>
<evidence type="ECO:0000256" key="5">
    <source>
        <dbReference type="PROSITE-ProRule" id="PRU00221"/>
    </source>
</evidence>
<dbReference type="PROSITE" id="PS50294">
    <property type="entry name" value="WD_REPEATS_REGION"/>
    <property type="match status" value="5"/>
</dbReference>
<feature type="repeat" description="WD" evidence="5">
    <location>
        <begin position="574"/>
        <end position="608"/>
    </location>
</feature>
<dbReference type="InterPro" id="IPR036322">
    <property type="entry name" value="WD40_repeat_dom_sf"/>
</dbReference>
<dbReference type="FunFam" id="2.130.10.10:FF:000102">
    <property type="entry name" value="Actin-interacting protein 1"/>
    <property type="match status" value="1"/>
</dbReference>
<dbReference type="KEGG" id="epa:110235919"/>
<reference evidence="6" key="1">
    <citation type="submission" date="2022-11" db="UniProtKB">
        <authorList>
            <consortium name="EnsemblMetazoa"/>
        </authorList>
    </citation>
    <scope>IDENTIFICATION</scope>
</reference>
<name>A0A913X0L7_EXADI</name>
<feature type="repeat" description="WD" evidence="5">
    <location>
        <begin position="54"/>
        <end position="95"/>
    </location>
</feature>
<dbReference type="EnsemblMetazoa" id="XM_021041393.2">
    <property type="protein sequence ID" value="XP_020897052.1"/>
    <property type="gene ID" value="LOC110235919"/>
</dbReference>
<feature type="repeat" description="WD" evidence="5">
    <location>
        <begin position="185"/>
        <end position="226"/>
    </location>
</feature>
<keyword evidence="1 5" id="KW-0853">WD repeat</keyword>
<evidence type="ECO:0000313" key="7">
    <source>
        <dbReference type="Proteomes" id="UP000887567"/>
    </source>
</evidence>
<dbReference type="InterPro" id="IPR020472">
    <property type="entry name" value="WD40_PAC1"/>
</dbReference>
<dbReference type="RefSeq" id="XP_020897052.1">
    <property type="nucleotide sequence ID" value="XM_021041393.2"/>
</dbReference>
<organism evidence="6 7">
    <name type="scientific">Exaiptasia diaphana</name>
    <name type="common">Tropical sea anemone</name>
    <name type="synonym">Aiptasia pulchella</name>
    <dbReference type="NCBI Taxonomy" id="2652724"/>
    <lineage>
        <taxon>Eukaryota</taxon>
        <taxon>Metazoa</taxon>
        <taxon>Cnidaria</taxon>
        <taxon>Anthozoa</taxon>
        <taxon>Hexacorallia</taxon>
        <taxon>Actiniaria</taxon>
        <taxon>Aiptasiidae</taxon>
        <taxon>Exaiptasia</taxon>
    </lineage>
</organism>
<evidence type="ECO:0000256" key="4">
    <source>
        <dbReference type="ARBA" id="ARBA00067845"/>
    </source>
</evidence>
<feature type="repeat" description="WD" evidence="5">
    <location>
        <begin position="234"/>
        <end position="275"/>
    </location>
</feature>
<dbReference type="SMART" id="SM00320">
    <property type="entry name" value="WD40"/>
    <property type="match status" value="11"/>
</dbReference>
<dbReference type="Pfam" id="PF00400">
    <property type="entry name" value="WD40"/>
    <property type="match status" value="7"/>
</dbReference>
<dbReference type="Proteomes" id="UP000887567">
    <property type="component" value="Unplaced"/>
</dbReference>
<dbReference type="CDD" id="cd00200">
    <property type="entry name" value="WD40"/>
    <property type="match status" value="1"/>
</dbReference>
<dbReference type="GO" id="GO:0040011">
    <property type="term" value="P:locomotion"/>
    <property type="evidence" value="ECO:0007669"/>
    <property type="project" value="TreeGrafter"/>
</dbReference>
<keyword evidence="2" id="KW-0677">Repeat</keyword>
<dbReference type="Gene3D" id="2.130.10.10">
    <property type="entry name" value="YVTN repeat-like/Quinoprotein amine dehydrogenase"/>
    <property type="match status" value="2"/>
</dbReference>
<dbReference type="PROSITE" id="PS50082">
    <property type="entry name" value="WD_REPEATS_2"/>
    <property type="match status" value="6"/>
</dbReference>
<dbReference type="InterPro" id="IPR001680">
    <property type="entry name" value="WD40_rpt"/>
</dbReference>
<dbReference type="GO" id="GO:0030864">
    <property type="term" value="C:cortical actin cytoskeleton"/>
    <property type="evidence" value="ECO:0007669"/>
    <property type="project" value="TreeGrafter"/>
</dbReference>
<sequence>MSLELKTVYPSLPRVKRGAVTVLKADPKGKNFLYANNKSVFIRNVEDPTDCDVYSQHAKDVHVAAYSPSGFYIASGDASGKLRIWDTTNKEHILKYEYQPLSALIKDIVWSPDSKRMVVVGEGREKFGNAFLWDSGSTVGKIDNHAKAINAVDYKTTRPFRVCTGSEDMTCNFYEGPPFKYKKAERDHSNFVNCVKYSPNGEVFITGGADGKLFLYDGKDGELQDEVGKTCEGGKAHKAGIYAISWCQDSKSFLTASADKTCKIWNVDDKTVTTTFTFGSELEDMQLGCLWMGEYLLSLSLSGAINYLDKENPSTPSRVLMGHYKNITAIAYSSQNNKLYSADFEGRIVAWNVSNGSSQRLKGKGHTTDIRYLAVSDDMLVSCAIDDTVRFTNLDTEEYGSDVVALGGQVKGFSCGKDGLVVVSLEREVLVIRDKKVVSRLKVSYETSSVSVHPGQSEVAIGSATEDRVYLYDLSNDTLEEKEQVDVANGHVLHVCYSPDGAYLGVSSDKNRSYAFSTSNYKDKVVEWYGHNGKIRQLKWSPDSRHMATCGLDTKVIVYKAADPGKQAIASIRGAHNASALNALEWTDNNTLVTGAEDCCLRLWTLKE</sequence>
<proteinExistence type="inferred from homology"/>
<dbReference type="SUPFAM" id="SSF50978">
    <property type="entry name" value="WD40 repeat-like"/>
    <property type="match status" value="2"/>
</dbReference>
<feature type="repeat" description="WD" evidence="5">
    <location>
        <begin position="528"/>
        <end position="560"/>
    </location>
</feature>
<dbReference type="PRINTS" id="PR00320">
    <property type="entry name" value="GPROTEINBRPT"/>
</dbReference>
<dbReference type="AlphaFoldDB" id="A0A913X0L7"/>